<keyword evidence="1" id="KW-0812">Transmembrane</keyword>
<organism evidence="2 3">
    <name type="scientific">Cellulomonas xylanilytica</name>
    <dbReference type="NCBI Taxonomy" id="233583"/>
    <lineage>
        <taxon>Bacteria</taxon>
        <taxon>Bacillati</taxon>
        <taxon>Actinomycetota</taxon>
        <taxon>Actinomycetes</taxon>
        <taxon>Micrococcales</taxon>
        <taxon>Cellulomonadaceae</taxon>
        <taxon>Cellulomonas</taxon>
    </lineage>
</organism>
<feature type="transmembrane region" description="Helical" evidence="1">
    <location>
        <begin position="301"/>
        <end position="318"/>
    </location>
</feature>
<feature type="transmembrane region" description="Helical" evidence="1">
    <location>
        <begin position="100"/>
        <end position="129"/>
    </location>
</feature>
<feature type="transmembrane region" description="Helical" evidence="1">
    <location>
        <begin position="169"/>
        <end position="188"/>
    </location>
</feature>
<protein>
    <recommendedName>
        <fullName evidence="4">Transporter</fullName>
    </recommendedName>
</protein>
<dbReference type="RefSeq" id="WP_146929154.1">
    <property type="nucleotide sequence ID" value="NZ_BJUB01000010.1"/>
</dbReference>
<feature type="transmembrane region" description="Helical" evidence="1">
    <location>
        <begin position="324"/>
        <end position="346"/>
    </location>
</feature>
<keyword evidence="1" id="KW-0472">Membrane</keyword>
<dbReference type="OrthoDB" id="3261041at2"/>
<reference evidence="2 3" key="1">
    <citation type="submission" date="2019-07" db="EMBL/GenBank/DDBJ databases">
        <title>Whole genome shotgun sequence of Cellulomonas xylanilytica NBRC 101102.</title>
        <authorList>
            <person name="Hosoyama A."/>
            <person name="Uohara A."/>
            <person name="Ohji S."/>
            <person name="Ichikawa N."/>
        </authorList>
    </citation>
    <scope>NUCLEOTIDE SEQUENCE [LARGE SCALE GENOMIC DNA]</scope>
    <source>
        <strain evidence="2 3">NBRC 101102</strain>
    </source>
</reference>
<keyword evidence="3" id="KW-1185">Reference proteome</keyword>
<dbReference type="EMBL" id="BJUB01000010">
    <property type="protein sequence ID" value="GEK22717.1"/>
    <property type="molecule type" value="Genomic_DNA"/>
</dbReference>
<proteinExistence type="predicted"/>
<dbReference type="Proteomes" id="UP000321118">
    <property type="component" value="Unassembled WGS sequence"/>
</dbReference>
<accession>A0A510V768</accession>
<feature type="transmembrane region" description="Helical" evidence="1">
    <location>
        <begin position="55"/>
        <end position="79"/>
    </location>
</feature>
<evidence type="ECO:0000256" key="1">
    <source>
        <dbReference type="SAM" id="Phobius"/>
    </source>
</evidence>
<feature type="transmembrane region" description="Helical" evidence="1">
    <location>
        <begin position="396"/>
        <end position="424"/>
    </location>
</feature>
<dbReference type="AlphaFoldDB" id="A0A510V768"/>
<evidence type="ECO:0008006" key="4">
    <source>
        <dbReference type="Google" id="ProtNLM"/>
    </source>
</evidence>
<feature type="transmembrane region" description="Helical" evidence="1">
    <location>
        <begin position="229"/>
        <end position="250"/>
    </location>
</feature>
<sequence>MVAHLVRLKLALLRNGLRRSPWQVVGLVVAALYGLGALVVVIVSMAVLSVQEPDIRGLVTVLLGSVLVLGWWVVPLIAFGLDSTIDPARFVTFAIPRRSLLTGLALAGVIGVPGAATVGAALAMAGVWWRTPAALVVGLLCSVVAVATCVIGARATTSAASTLVTGRRFREVMAAVAVLPLIVVGPLLGRLTSGATVTADLLEQVADVLAWTPFGASWAVPDAVAEGRWGLAAARLGIAVATLVVVAVVWDRALAHALVNPAHQKVSSKGRGLGWFDRLPATPLGAVTARCLTYWARDPRYALAVAVVPVLAVVLYIVSPGGGLVLLIGPIAGYLMGWGISADVAYDGTAFWTHVAAPLRGSADRLGRVIAAGSIAVPAVTLLTVGSALITDQPETIPALLGLSFGVLLTSLGGSSVLSALVVYPVQLPGENPFQTKQGASTASVVSQLVGWLAVMVLCLPEMILALVAVRGGSLALGWVTLLVGVVLGSVLLAIGVRVGGRTLDRTAPGLLSKIVAFA</sequence>
<feature type="transmembrane region" description="Helical" evidence="1">
    <location>
        <begin position="445"/>
        <end position="470"/>
    </location>
</feature>
<feature type="transmembrane region" description="Helical" evidence="1">
    <location>
        <begin position="366"/>
        <end position="390"/>
    </location>
</feature>
<feature type="transmembrane region" description="Helical" evidence="1">
    <location>
        <begin position="135"/>
        <end position="157"/>
    </location>
</feature>
<comment type="caution">
    <text evidence="2">The sequence shown here is derived from an EMBL/GenBank/DDBJ whole genome shotgun (WGS) entry which is preliminary data.</text>
</comment>
<evidence type="ECO:0000313" key="2">
    <source>
        <dbReference type="EMBL" id="GEK22717.1"/>
    </source>
</evidence>
<name>A0A510V768_9CELL</name>
<gene>
    <name evidence="2" type="ORF">CXY01_32370</name>
</gene>
<feature type="transmembrane region" description="Helical" evidence="1">
    <location>
        <begin position="476"/>
        <end position="497"/>
    </location>
</feature>
<evidence type="ECO:0000313" key="3">
    <source>
        <dbReference type="Proteomes" id="UP000321118"/>
    </source>
</evidence>
<feature type="transmembrane region" description="Helical" evidence="1">
    <location>
        <begin position="24"/>
        <end position="49"/>
    </location>
</feature>
<keyword evidence="1" id="KW-1133">Transmembrane helix</keyword>